<accession>A0AAU7CJ62</accession>
<feature type="chain" id="PRO_5043941257" evidence="3">
    <location>
        <begin position="24"/>
        <end position="347"/>
    </location>
</feature>
<protein>
    <submittedName>
        <fullName evidence="4">Galactose oxidase</fullName>
    </submittedName>
</protein>
<feature type="signal peptide" evidence="3">
    <location>
        <begin position="1"/>
        <end position="23"/>
    </location>
</feature>
<reference evidence="4" key="1">
    <citation type="submission" date="2024-05" db="EMBL/GenBank/DDBJ databases">
        <title>Planctomycetes of the genus Singulisphaera possess chitinolytic capabilities.</title>
        <authorList>
            <person name="Ivanova A."/>
        </authorList>
    </citation>
    <scope>NUCLEOTIDE SEQUENCE</scope>
    <source>
        <strain evidence="4">Ch08T</strain>
    </source>
</reference>
<dbReference type="InterPro" id="IPR051568">
    <property type="entry name" value="LZTR1/Attractin"/>
</dbReference>
<sequence>MIATTWMSSVVVLALCQCTAAQTPPSGSSGAAVKRGPDWVRVTEAAPWQARDSQGEFVHDGHLWILGGWMSAKTPNLLDVWKSSDGKDWVRTLEAGPWVQTDLSVSLEFQGKMWLMGGRKVPGTECSNKVWSSADGVDWTLVTPNAGWSPRLGPAFAVFKNRMWVLGGTKDFYQNDDETMFNDVWSSTDGKDWKQEATNAGWSKRANVQAIAFDNKLWVMGGGARNPRAVPTNDVWCSEDGANWRQVTKAAPWKPRLWFSTVVYRDRMWVLGGWSEADGNFGDVWYSKDGRTWTELKSDLIWTKRHEHSAFVFQDKIWVAGGASEPSYKLNSEVWSLEIPRNALGDQ</sequence>
<dbReference type="PANTHER" id="PTHR46376:SF1">
    <property type="entry name" value="LEUCINE-ZIPPER-LIKE TRANSCRIPTIONAL REGULATOR 1"/>
    <property type="match status" value="1"/>
</dbReference>
<name>A0AAU7CJ62_9BACT</name>
<proteinExistence type="predicted"/>
<dbReference type="PANTHER" id="PTHR46376">
    <property type="entry name" value="LEUCINE-ZIPPER-LIKE TRANSCRIPTIONAL REGULATOR 1"/>
    <property type="match status" value="1"/>
</dbReference>
<evidence type="ECO:0000256" key="2">
    <source>
        <dbReference type="ARBA" id="ARBA00022737"/>
    </source>
</evidence>
<dbReference type="AlphaFoldDB" id="A0AAU7CJ62"/>
<dbReference type="InterPro" id="IPR015915">
    <property type="entry name" value="Kelch-typ_b-propeller"/>
</dbReference>
<dbReference type="Gene3D" id="2.120.10.80">
    <property type="entry name" value="Kelch-type beta propeller"/>
    <property type="match status" value="2"/>
</dbReference>
<gene>
    <name evidence="4" type="ORF">V5E97_04040</name>
</gene>
<evidence type="ECO:0000256" key="1">
    <source>
        <dbReference type="ARBA" id="ARBA00022441"/>
    </source>
</evidence>
<dbReference type="EMBL" id="CP155447">
    <property type="protein sequence ID" value="XBH05201.1"/>
    <property type="molecule type" value="Genomic_DNA"/>
</dbReference>
<evidence type="ECO:0000256" key="3">
    <source>
        <dbReference type="SAM" id="SignalP"/>
    </source>
</evidence>
<keyword evidence="2" id="KW-0677">Repeat</keyword>
<dbReference type="RefSeq" id="WP_406698009.1">
    <property type="nucleotide sequence ID" value="NZ_CP155447.1"/>
</dbReference>
<evidence type="ECO:0000313" key="4">
    <source>
        <dbReference type="EMBL" id="XBH05201.1"/>
    </source>
</evidence>
<dbReference type="Pfam" id="PF24681">
    <property type="entry name" value="Kelch_KLHDC2_KLHL20_DRC7"/>
    <property type="match status" value="1"/>
</dbReference>
<keyword evidence="3" id="KW-0732">Signal</keyword>
<keyword evidence="1" id="KW-0880">Kelch repeat</keyword>
<organism evidence="4">
    <name type="scientific">Singulisphaera sp. Ch08</name>
    <dbReference type="NCBI Taxonomy" id="3120278"/>
    <lineage>
        <taxon>Bacteria</taxon>
        <taxon>Pseudomonadati</taxon>
        <taxon>Planctomycetota</taxon>
        <taxon>Planctomycetia</taxon>
        <taxon>Isosphaerales</taxon>
        <taxon>Isosphaeraceae</taxon>
        <taxon>Singulisphaera</taxon>
    </lineage>
</organism>
<dbReference type="SUPFAM" id="SSF117281">
    <property type="entry name" value="Kelch motif"/>
    <property type="match status" value="2"/>
</dbReference>